<evidence type="ECO:0000313" key="5">
    <source>
        <dbReference type="Proteomes" id="UP000799776"/>
    </source>
</evidence>
<dbReference type="Proteomes" id="UP000799776">
    <property type="component" value="Unassembled WGS sequence"/>
</dbReference>
<keyword evidence="2" id="KW-0812">Transmembrane</keyword>
<feature type="region of interest" description="Disordered" evidence="1">
    <location>
        <begin position="309"/>
        <end position="349"/>
    </location>
</feature>
<organism evidence="4 5">
    <name type="scientific">Saccharata proteae CBS 121410</name>
    <dbReference type="NCBI Taxonomy" id="1314787"/>
    <lineage>
        <taxon>Eukaryota</taxon>
        <taxon>Fungi</taxon>
        <taxon>Dikarya</taxon>
        <taxon>Ascomycota</taxon>
        <taxon>Pezizomycotina</taxon>
        <taxon>Dothideomycetes</taxon>
        <taxon>Dothideomycetes incertae sedis</taxon>
        <taxon>Botryosphaeriales</taxon>
        <taxon>Saccharataceae</taxon>
        <taxon>Saccharata</taxon>
    </lineage>
</organism>
<feature type="compositionally biased region" description="Low complexity" evidence="1">
    <location>
        <begin position="670"/>
        <end position="683"/>
    </location>
</feature>
<feature type="region of interest" description="Disordered" evidence="1">
    <location>
        <begin position="284"/>
        <end position="303"/>
    </location>
</feature>
<protein>
    <recommendedName>
        <fullName evidence="3">DUF7820 domain-containing protein</fullName>
    </recommendedName>
</protein>
<feature type="compositionally biased region" description="Low complexity" evidence="1">
    <location>
        <begin position="633"/>
        <end position="657"/>
    </location>
</feature>
<feature type="compositionally biased region" description="Polar residues" evidence="1">
    <location>
        <begin position="181"/>
        <end position="199"/>
    </location>
</feature>
<keyword evidence="2" id="KW-1133">Transmembrane helix</keyword>
<feature type="compositionally biased region" description="Polar residues" evidence="1">
    <location>
        <begin position="141"/>
        <end position="158"/>
    </location>
</feature>
<feature type="compositionally biased region" description="Basic and acidic residues" evidence="1">
    <location>
        <begin position="340"/>
        <end position="349"/>
    </location>
</feature>
<feature type="compositionally biased region" description="Polar residues" evidence="1">
    <location>
        <begin position="91"/>
        <end position="125"/>
    </location>
</feature>
<evidence type="ECO:0000259" key="3">
    <source>
        <dbReference type="Pfam" id="PF25130"/>
    </source>
</evidence>
<keyword evidence="5" id="KW-1185">Reference proteome</keyword>
<sequence>MDNRQPSHHDPNTPTNDHNPNVFDDEYAVDNNSDLDFAFVADGFRPSQSNPPVANPTTTNTVPLDHRSSIRHSISENFPPDSKQQPAPVPSRNSTMKGHTPQRSLTMANDGTASQEPDRTQSIYSNAGIGRAPALSHRASVASTSSFATMQRSQSPFQGHSGPSHPYGMYPQGTGIVRSPSVATTSTARAPQRTYSGQGPTHPYAMYPQNVVEDPEETAAPHAQQSFPVGFPGLGQGFHRQIGPDGEEQDIIGPDGHTEQLPPYSRFPEEGPTKASILAVPEEDPFQSPADSASSSRDASNGNIVPMTSIAATQPSPPPPPQPQSSGQSDGSSTLVGSEDPEKSWKDKSWREKRKTKFLCGTVPLWALLVAGGVIVILAAVLGGVIGAFLGHHGEKKGPATVTVVSTASLFDASFLTATPSSLSALPTGKYALPMGIPETESNQCLTESDQTGAWSCTVEGPPLEIEVGTLVSSHSNYGTSLEPLENTTTLQYGSQAPTISEQSLRLVSDLDNPSEGPAWHFQTYYDKIVILRADEFQAGQNLRKRKAQGQDGQGQGPNTPSSSYWQSTPPAAAPSGFELPPQFRHRNEVQKGDTPWYCIWNSTFIEGFIYVNEDTSAAASDAASAAIASATSSGFTTSPSPGQFSSSGPAPTASSTYNGAAATTTWPQSTITTAPESSTTTSFPVERRQDYSELSSDVQWYPRVVKIEERRFAGQGATPYCQKMQLLDNGHMVPISSNGQAIIVTLTEEDPNENSLYATATLTTGSDSSGGNSRRRFVEKRDDDEDGSCHCQWTFS</sequence>
<feature type="compositionally biased region" description="Low complexity" evidence="1">
    <location>
        <begin position="762"/>
        <end position="773"/>
    </location>
</feature>
<accession>A0A9P4LSX0</accession>
<feature type="region of interest" description="Disordered" evidence="1">
    <location>
        <begin position="633"/>
        <end position="690"/>
    </location>
</feature>
<dbReference type="Pfam" id="PF25130">
    <property type="entry name" value="DUF7820"/>
    <property type="match status" value="1"/>
</dbReference>
<dbReference type="PANTHER" id="PTHR42078">
    <property type="entry name" value="GLUCAN 1, 4-ALPHA-GLUCOSIDASE"/>
    <property type="match status" value="1"/>
</dbReference>
<dbReference type="PANTHER" id="PTHR42078:SF1">
    <property type="entry name" value="GLUCAN 1, 4-ALPHA-GLUCOSIDASE"/>
    <property type="match status" value="1"/>
</dbReference>
<dbReference type="AlphaFoldDB" id="A0A9P4LSX0"/>
<evidence type="ECO:0000256" key="2">
    <source>
        <dbReference type="SAM" id="Phobius"/>
    </source>
</evidence>
<dbReference type="InterPro" id="IPR056722">
    <property type="entry name" value="DUF7820"/>
</dbReference>
<dbReference type="OrthoDB" id="5384459at2759"/>
<feature type="compositionally biased region" description="Low complexity" evidence="1">
    <location>
        <begin position="50"/>
        <end position="63"/>
    </location>
</feature>
<reference evidence="4" key="1">
    <citation type="journal article" date="2020" name="Stud. Mycol.">
        <title>101 Dothideomycetes genomes: a test case for predicting lifestyles and emergence of pathogens.</title>
        <authorList>
            <person name="Haridas S."/>
            <person name="Albert R."/>
            <person name="Binder M."/>
            <person name="Bloem J."/>
            <person name="Labutti K."/>
            <person name="Salamov A."/>
            <person name="Andreopoulos B."/>
            <person name="Baker S."/>
            <person name="Barry K."/>
            <person name="Bills G."/>
            <person name="Bluhm B."/>
            <person name="Cannon C."/>
            <person name="Castanera R."/>
            <person name="Culley D."/>
            <person name="Daum C."/>
            <person name="Ezra D."/>
            <person name="Gonzalez J."/>
            <person name="Henrissat B."/>
            <person name="Kuo A."/>
            <person name="Liang C."/>
            <person name="Lipzen A."/>
            <person name="Lutzoni F."/>
            <person name="Magnuson J."/>
            <person name="Mondo S."/>
            <person name="Nolan M."/>
            <person name="Ohm R."/>
            <person name="Pangilinan J."/>
            <person name="Park H.-J."/>
            <person name="Ramirez L."/>
            <person name="Alfaro M."/>
            <person name="Sun H."/>
            <person name="Tritt A."/>
            <person name="Yoshinaga Y."/>
            <person name="Zwiers L.-H."/>
            <person name="Turgeon B."/>
            <person name="Goodwin S."/>
            <person name="Spatafora J."/>
            <person name="Crous P."/>
            <person name="Grigoriev I."/>
        </authorList>
    </citation>
    <scope>NUCLEOTIDE SEQUENCE</scope>
    <source>
        <strain evidence="4">CBS 121410</strain>
    </source>
</reference>
<proteinExistence type="predicted"/>
<gene>
    <name evidence="4" type="ORF">K490DRAFT_68162</name>
</gene>
<feature type="region of interest" description="Disordered" evidence="1">
    <location>
        <begin position="542"/>
        <end position="581"/>
    </location>
</feature>
<evidence type="ECO:0000256" key="1">
    <source>
        <dbReference type="SAM" id="MobiDB-lite"/>
    </source>
</evidence>
<feature type="compositionally biased region" description="Polar residues" evidence="1">
    <location>
        <begin position="557"/>
        <end position="570"/>
    </location>
</feature>
<feature type="compositionally biased region" description="Low complexity" evidence="1">
    <location>
        <begin position="12"/>
        <end position="21"/>
    </location>
</feature>
<feature type="transmembrane region" description="Helical" evidence="2">
    <location>
        <begin position="365"/>
        <end position="390"/>
    </location>
</feature>
<feature type="domain" description="DUF7820" evidence="3">
    <location>
        <begin position="407"/>
        <end position="795"/>
    </location>
</feature>
<feature type="compositionally biased region" description="Low complexity" evidence="1">
    <location>
        <begin position="324"/>
        <end position="333"/>
    </location>
</feature>
<feature type="region of interest" description="Disordered" evidence="1">
    <location>
        <begin position="1"/>
        <end position="273"/>
    </location>
</feature>
<feature type="compositionally biased region" description="Basic and acidic residues" evidence="1">
    <location>
        <begin position="1"/>
        <end position="11"/>
    </location>
</feature>
<name>A0A9P4LSX0_9PEZI</name>
<comment type="caution">
    <text evidence="4">The sequence shown here is derived from an EMBL/GenBank/DDBJ whole genome shotgun (WGS) entry which is preliminary data.</text>
</comment>
<feature type="compositionally biased region" description="Low complexity" evidence="1">
    <location>
        <begin position="288"/>
        <end position="300"/>
    </location>
</feature>
<feature type="region of interest" description="Disordered" evidence="1">
    <location>
        <begin position="762"/>
        <end position="788"/>
    </location>
</feature>
<feature type="compositionally biased region" description="Polar residues" evidence="1">
    <location>
        <begin position="658"/>
        <end position="669"/>
    </location>
</feature>
<keyword evidence="2" id="KW-0472">Membrane</keyword>
<evidence type="ECO:0000313" key="4">
    <source>
        <dbReference type="EMBL" id="KAF2084960.1"/>
    </source>
</evidence>
<dbReference type="EMBL" id="ML978735">
    <property type="protein sequence ID" value="KAF2084960.1"/>
    <property type="molecule type" value="Genomic_DNA"/>
</dbReference>